<gene>
    <name evidence="13" type="ORF">FPE_LOCUS19834</name>
</gene>
<evidence type="ECO:0000256" key="5">
    <source>
        <dbReference type="ARBA" id="ARBA00023277"/>
    </source>
</evidence>
<keyword evidence="3 8" id="KW-0378">Hydrolase</keyword>
<keyword evidence="14" id="KW-1185">Reference proteome</keyword>
<evidence type="ECO:0000256" key="10">
    <source>
        <dbReference type="RuleBase" id="RU361166"/>
    </source>
</evidence>
<comment type="catalytic activity">
    <reaction evidence="1 10">
        <text>Endohydrolysis of (1-&gt;4)-beta-D-glucosidic linkages in cellulose, lichenin and cereal beta-D-glucans.</text>
        <dbReference type="EC" id="3.2.1.4"/>
    </reaction>
</comment>
<feature type="active site" evidence="9">
    <location>
        <position position="611"/>
    </location>
</feature>
<dbReference type="AlphaFoldDB" id="A0AAD2E0C2"/>
<feature type="active site" evidence="9">
    <location>
        <position position="620"/>
    </location>
</feature>
<dbReference type="FunFam" id="1.50.10.10:FF:000020">
    <property type="entry name" value="Endoglucanase"/>
    <property type="match status" value="1"/>
</dbReference>
<dbReference type="Pfam" id="PF00759">
    <property type="entry name" value="Glyco_hydro_9"/>
    <property type="match status" value="1"/>
</dbReference>
<dbReference type="Proteomes" id="UP000834106">
    <property type="component" value="Chromosome 12"/>
</dbReference>
<dbReference type="EC" id="3.2.1.4" evidence="10"/>
<dbReference type="PROSITE" id="PS00698">
    <property type="entry name" value="GH9_3"/>
    <property type="match status" value="1"/>
</dbReference>
<sequence length="669" mass="74963">MRPNQIVRFCTIRYSCTPGPPLFFSTELVWIGLHLPYILQAIILIEKKMHSANHWGGSLEINGGDSTTEDERSRNMDWDRASISHQQYQHNLDETQQSWLLGPPEKKKKKYVDLGFVVCSRTALKWTFWGFVAAFVVIALPIIIAKTVPKHKSRPPPPDNYTAALHKALLFFNAQKSGRLPKNKGISWRGNSGLQDGSDATDVKGGLVGGYYDAGDNTKFHFPMSFAMTMLSWSVIEYEHKFRAIGEYDHMKDLIKWGTDYLLLTFNSSATKIDKIYSQVGGSQNGSRTPDDHYCWQRPEDMDYTRKTQTANSGPDLAGEMAAALASASIVFRDNTAYSKKLVKGAETVFKFARDFGKRTSYCRGNPFIEPFYNSSGYFDEYMWGAAWLYYATGNNTYFSLATNPGLSKNSKAFYMIPDLSVLSWDNKLPAAMLLLTRIRMFLSPGYPYEDMLKSYHNVTELTMCSYLEMFHVFNWTRGGLIQLNHGQGQPLQYVANAAFLTSLFIDYMNATGVPGITCGPRFITLNDLRKFAVSQINYILGANPMNMSYVVGHGSKYPKHVHHRGASIPNNNVKYSCTGGWKWRDAKNPNPNIITGAMVGGPDKFDKFKDVRTNYSYTEPTLAGNAGLVAALVSLTSSGGYGIDKNTIFSAVPPLYPVSPPPPPPWKP</sequence>
<evidence type="ECO:0000313" key="13">
    <source>
        <dbReference type="EMBL" id="CAI9772404.1"/>
    </source>
</evidence>
<evidence type="ECO:0000256" key="2">
    <source>
        <dbReference type="ARBA" id="ARBA00007072"/>
    </source>
</evidence>
<evidence type="ECO:0000259" key="12">
    <source>
        <dbReference type="Pfam" id="PF00759"/>
    </source>
</evidence>
<keyword evidence="4 10" id="KW-0136">Cellulose degradation</keyword>
<keyword evidence="11" id="KW-0472">Membrane</keyword>
<organism evidence="13 14">
    <name type="scientific">Fraxinus pennsylvanica</name>
    <dbReference type="NCBI Taxonomy" id="56036"/>
    <lineage>
        <taxon>Eukaryota</taxon>
        <taxon>Viridiplantae</taxon>
        <taxon>Streptophyta</taxon>
        <taxon>Embryophyta</taxon>
        <taxon>Tracheophyta</taxon>
        <taxon>Spermatophyta</taxon>
        <taxon>Magnoliopsida</taxon>
        <taxon>eudicotyledons</taxon>
        <taxon>Gunneridae</taxon>
        <taxon>Pentapetalae</taxon>
        <taxon>asterids</taxon>
        <taxon>lamiids</taxon>
        <taxon>Lamiales</taxon>
        <taxon>Oleaceae</taxon>
        <taxon>Oleeae</taxon>
        <taxon>Fraxinus</taxon>
    </lineage>
</organism>
<proteinExistence type="inferred from homology"/>
<keyword evidence="5 8" id="KW-0119">Carbohydrate metabolism</keyword>
<feature type="transmembrane region" description="Helical" evidence="11">
    <location>
        <begin position="126"/>
        <end position="145"/>
    </location>
</feature>
<evidence type="ECO:0000256" key="1">
    <source>
        <dbReference type="ARBA" id="ARBA00000966"/>
    </source>
</evidence>
<dbReference type="InterPro" id="IPR018221">
    <property type="entry name" value="Glyco_hydro_9_His_AS"/>
</dbReference>
<reference evidence="13" key="1">
    <citation type="submission" date="2023-05" db="EMBL/GenBank/DDBJ databases">
        <authorList>
            <person name="Huff M."/>
        </authorList>
    </citation>
    <scope>NUCLEOTIDE SEQUENCE</scope>
</reference>
<evidence type="ECO:0000256" key="8">
    <source>
        <dbReference type="PROSITE-ProRule" id="PRU10059"/>
    </source>
</evidence>
<protein>
    <recommendedName>
        <fullName evidence="10">Endoglucanase</fullName>
        <ecNumber evidence="10">3.2.1.4</ecNumber>
    </recommendedName>
</protein>
<comment type="similarity">
    <text evidence="2 8 10">Belongs to the glycosyl hydrolase 9 (cellulase E) family.</text>
</comment>
<evidence type="ECO:0000256" key="3">
    <source>
        <dbReference type="ARBA" id="ARBA00022801"/>
    </source>
</evidence>
<dbReference type="Gene3D" id="1.50.10.10">
    <property type="match status" value="1"/>
</dbReference>
<dbReference type="PROSITE" id="PS00592">
    <property type="entry name" value="GH9_2"/>
    <property type="match status" value="1"/>
</dbReference>
<dbReference type="GO" id="GO:0030245">
    <property type="term" value="P:cellulose catabolic process"/>
    <property type="evidence" value="ECO:0007669"/>
    <property type="project" value="UniProtKB-KW"/>
</dbReference>
<dbReference type="GO" id="GO:0008810">
    <property type="term" value="F:cellulase activity"/>
    <property type="evidence" value="ECO:0007669"/>
    <property type="project" value="UniProtKB-EC"/>
</dbReference>
<feature type="active site" evidence="8">
    <location>
        <position position="563"/>
    </location>
</feature>
<evidence type="ECO:0000313" key="14">
    <source>
        <dbReference type="Proteomes" id="UP000834106"/>
    </source>
</evidence>
<evidence type="ECO:0000256" key="11">
    <source>
        <dbReference type="SAM" id="Phobius"/>
    </source>
</evidence>
<keyword evidence="7 8" id="KW-0624">Polysaccharide degradation</keyword>
<keyword evidence="11" id="KW-0812">Transmembrane</keyword>
<feature type="domain" description="Glycoside hydrolase family 9" evidence="12">
    <location>
        <begin position="161"/>
        <end position="633"/>
    </location>
</feature>
<evidence type="ECO:0000256" key="7">
    <source>
        <dbReference type="ARBA" id="ARBA00023326"/>
    </source>
</evidence>
<keyword evidence="6 8" id="KW-0326">Glycosidase</keyword>
<dbReference type="PANTHER" id="PTHR22298">
    <property type="entry name" value="ENDO-1,4-BETA-GLUCANASE"/>
    <property type="match status" value="1"/>
</dbReference>
<dbReference type="EMBL" id="OU503047">
    <property type="protein sequence ID" value="CAI9772404.1"/>
    <property type="molecule type" value="Genomic_DNA"/>
</dbReference>
<name>A0AAD2E0C2_9LAMI</name>
<evidence type="ECO:0000256" key="9">
    <source>
        <dbReference type="PROSITE-ProRule" id="PRU10060"/>
    </source>
</evidence>
<dbReference type="InterPro" id="IPR001701">
    <property type="entry name" value="Glyco_hydro_9"/>
</dbReference>
<keyword evidence="11" id="KW-1133">Transmembrane helix</keyword>
<dbReference type="InterPro" id="IPR008928">
    <property type="entry name" value="6-hairpin_glycosidase_sf"/>
</dbReference>
<evidence type="ECO:0000256" key="4">
    <source>
        <dbReference type="ARBA" id="ARBA00023001"/>
    </source>
</evidence>
<dbReference type="SUPFAM" id="SSF48208">
    <property type="entry name" value="Six-hairpin glycosidases"/>
    <property type="match status" value="1"/>
</dbReference>
<accession>A0AAD2E0C2</accession>
<evidence type="ECO:0000256" key="6">
    <source>
        <dbReference type="ARBA" id="ARBA00023295"/>
    </source>
</evidence>
<dbReference type="InterPro" id="IPR033126">
    <property type="entry name" value="Glyco_hydro_9_Asp/Glu_AS"/>
</dbReference>
<dbReference type="InterPro" id="IPR012341">
    <property type="entry name" value="6hp_glycosidase-like_sf"/>
</dbReference>